<dbReference type="EMBL" id="JAULJE010000016">
    <property type="protein sequence ID" value="KAK1333339.1"/>
    <property type="molecule type" value="Genomic_DNA"/>
</dbReference>
<reference evidence="2" key="1">
    <citation type="submission" date="2023-06" db="EMBL/GenBank/DDBJ databases">
        <title>Reference genome for the Northern bat (Eptesicus nilssonii), a most northern bat species.</title>
        <authorList>
            <person name="Laine V.N."/>
            <person name="Pulliainen A.T."/>
            <person name="Lilley T.M."/>
        </authorList>
    </citation>
    <scope>NUCLEOTIDE SEQUENCE</scope>
    <source>
        <strain evidence="2">BLF_Eptnil</strain>
        <tissue evidence="2">Kidney</tissue>
    </source>
</reference>
<dbReference type="PANTHER" id="PTHR47509:SF1">
    <property type="entry name" value="RIKEN CDNA 4933402N03 GENE"/>
    <property type="match status" value="1"/>
</dbReference>
<accession>A0AA40HLC5</accession>
<evidence type="ECO:0000313" key="3">
    <source>
        <dbReference type="Proteomes" id="UP001177744"/>
    </source>
</evidence>
<dbReference type="PANTHER" id="PTHR47509">
    <property type="entry name" value="MCG1612"/>
    <property type="match status" value="1"/>
</dbReference>
<protein>
    <submittedName>
        <fullName evidence="2">Uncharacterized protein</fullName>
    </submittedName>
</protein>
<dbReference type="InterPro" id="IPR040721">
    <property type="entry name" value="DUF5520"/>
</dbReference>
<proteinExistence type="predicted"/>
<dbReference type="Pfam" id="PF17658">
    <property type="entry name" value="DUF5520"/>
    <property type="match status" value="1"/>
</dbReference>
<dbReference type="AlphaFoldDB" id="A0AA40HLC5"/>
<evidence type="ECO:0000256" key="1">
    <source>
        <dbReference type="SAM" id="MobiDB-lite"/>
    </source>
</evidence>
<feature type="compositionally biased region" description="Basic and acidic residues" evidence="1">
    <location>
        <begin position="1"/>
        <end position="11"/>
    </location>
</feature>
<feature type="region of interest" description="Disordered" evidence="1">
    <location>
        <begin position="1"/>
        <end position="26"/>
    </location>
</feature>
<keyword evidence="3" id="KW-1185">Reference proteome</keyword>
<comment type="caution">
    <text evidence="2">The sequence shown here is derived from an EMBL/GenBank/DDBJ whole genome shotgun (WGS) entry which is preliminary data.</text>
</comment>
<name>A0AA40HLC5_CNENI</name>
<feature type="region of interest" description="Disordered" evidence="1">
    <location>
        <begin position="64"/>
        <end position="94"/>
    </location>
</feature>
<sequence length="94" mass="10685">MKVTFRSKEPPKPLTHQPSHLKPFFPPKRAERSIAGFTNRSLFRLADFPGDLMLMNQDFFSRGIRPSDLADASPRPDHAGVWREPPGKPASHQH</sequence>
<organism evidence="2 3">
    <name type="scientific">Cnephaeus nilssonii</name>
    <name type="common">Northern bat</name>
    <name type="synonym">Eptesicus nilssonii</name>
    <dbReference type="NCBI Taxonomy" id="3371016"/>
    <lineage>
        <taxon>Eukaryota</taxon>
        <taxon>Metazoa</taxon>
        <taxon>Chordata</taxon>
        <taxon>Craniata</taxon>
        <taxon>Vertebrata</taxon>
        <taxon>Euteleostomi</taxon>
        <taxon>Mammalia</taxon>
        <taxon>Eutheria</taxon>
        <taxon>Laurasiatheria</taxon>
        <taxon>Chiroptera</taxon>
        <taxon>Yangochiroptera</taxon>
        <taxon>Vespertilionidae</taxon>
        <taxon>Cnephaeus</taxon>
    </lineage>
</organism>
<evidence type="ECO:0000313" key="2">
    <source>
        <dbReference type="EMBL" id="KAK1333339.1"/>
    </source>
</evidence>
<dbReference type="Proteomes" id="UP001177744">
    <property type="component" value="Unassembled WGS sequence"/>
</dbReference>
<gene>
    <name evidence="2" type="ORF">QTO34_005722</name>
</gene>